<dbReference type="VEuPathDB" id="FungiDB:PV06_11053"/>
<accession>A0A0D2D0E6</accession>
<proteinExistence type="predicted"/>
<evidence type="ECO:0000256" key="1">
    <source>
        <dbReference type="SAM" id="MobiDB-lite"/>
    </source>
</evidence>
<gene>
    <name evidence="2" type="ORF">PV06_11053</name>
</gene>
<sequence>MASRQRGPATRWCSPVRSTMLNAARAKRCTSRSLPDKVGTHSKRVDTALPGKHTRRLYDRLSWGKANVLAQLRAGMARLNSYLHRISAAPTDRCSCGQARETVEHFLFRCAKWTAFRTEMLQCTETHRSSEPGRSRKGTPVKRRSRETTFDSGYDSPHEDRFLLSGALTAAKKHRSQRFRSLRSSEEDSPPSQHSKRRSKSSSRLDFRDESSPEEEVTEDRHRGSRRGEKSNSASQSRSTSSRRARDTQSSEDEEGSGRNSEQSRRRSPTPKSAMKQPRRSRRDGSSVHFE</sequence>
<feature type="region of interest" description="Disordered" evidence="1">
    <location>
        <begin position="171"/>
        <end position="291"/>
    </location>
</feature>
<feature type="compositionally biased region" description="Basic and acidic residues" evidence="1">
    <location>
        <begin position="219"/>
        <end position="230"/>
    </location>
</feature>
<organism evidence="2 3">
    <name type="scientific">Exophiala oligosperma</name>
    <dbReference type="NCBI Taxonomy" id="215243"/>
    <lineage>
        <taxon>Eukaryota</taxon>
        <taxon>Fungi</taxon>
        <taxon>Dikarya</taxon>
        <taxon>Ascomycota</taxon>
        <taxon>Pezizomycotina</taxon>
        <taxon>Eurotiomycetes</taxon>
        <taxon>Chaetothyriomycetidae</taxon>
        <taxon>Chaetothyriales</taxon>
        <taxon>Herpotrichiellaceae</taxon>
        <taxon>Exophiala</taxon>
    </lineage>
</organism>
<reference evidence="2 3" key="1">
    <citation type="submission" date="2015-01" db="EMBL/GenBank/DDBJ databases">
        <title>The Genome Sequence of Exophiala oligosperma CBS72588.</title>
        <authorList>
            <consortium name="The Broad Institute Genomics Platform"/>
            <person name="Cuomo C."/>
            <person name="de Hoog S."/>
            <person name="Gorbushina A."/>
            <person name="Stielow B."/>
            <person name="Teixiera M."/>
            <person name="Abouelleil A."/>
            <person name="Chapman S.B."/>
            <person name="Priest M."/>
            <person name="Young S.K."/>
            <person name="Wortman J."/>
            <person name="Nusbaum C."/>
            <person name="Birren B."/>
        </authorList>
    </citation>
    <scope>NUCLEOTIDE SEQUENCE [LARGE SCALE GENOMIC DNA]</scope>
    <source>
        <strain evidence="2 3">CBS 72588</strain>
    </source>
</reference>
<dbReference type="RefSeq" id="XP_016256974.1">
    <property type="nucleotide sequence ID" value="XM_016412661.1"/>
</dbReference>
<evidence type="ECO:0000313" key="3">
    <source>
        <dbReference type="Proteomes" id="UP000053342"/>
    </source>
</evidence>
<protein>
    <recommendedName>
        <fullName evidence="4">Reverse transcriptase zinc-binding domain-containing protein</fullName>
    </recommendedName>
</protein>
<feature type="compositionally biased region" description="Low complexity" evidence="1">
    <location>
        <begin position="231"/>
        <end position="242"/>
    </location>
</feature>
<dbReference type="HOGENOM" id="CLU_956542_0_0_1"/>
<dbReference type="EMBL" id="KN847349">
    <property type="protein sequence ID" value="KIW36758.1"/>
    <property type="molecule type" value="Genomic_DNA"/>
</dbReference>
<feature type="compositionally biased region" description="Basic and acidic residues" evidence="1">
    <location>
        <begin position="125"/>
        <end position="134"/>
    </location>
</feature>
<evidence type="ECO:0008006" key="4">
    <source>
        <dbReference type="Google" id="ProtNLM"/>
    </source>
</evidence>
<evidence type="ECO:0000313" key="2">
    <source>
        <dbReference type="EMBL" id="KIW36758.1"/>
    </source>
</evidence>
<keyword evidence="3" id="KW-1185">Reference proteome</keyword>
<feature type="compositionally biased region" description="Basic residues" evidence="1">
    <location>
        <begin position="135"/>
        <end position="145"/>
    </location>
</feature>
<dbReference type="GeneID" id="27363127"/>
<dbReference type="Proteomes" id="UP000053342">
    <property type="component" value="Unassembled WGS sequence"/>
</dbReference>
<feature type="region of interest" description="Disordered" evidence="1">
    <location>
        <begin position="124"/>
        <end position="159"/>
    </location>
</feature>
<dbReference type="OrthoDB" id="3261222at2759"/>
<feature type="compositionally biased region" description="Basic residues" evidence="1">
    <location>
        <begin position="171"/>
        <end position="181"/>
    </location>
</feature>
<dbReference type="AlphaFoldDB" id="A0A0D2D0E6"/>
<name>A0A0D2D0E6_9EURO</name>